<feature type="domain" description="RING-type" evidence="7">
    <location>
        <begin position="243"/>
        <end position="291"/>
    </location>
</feature>
<dbReference type="CDD" id="cd16495">
    <property type="entry name" value="RING_CH-C4HC3_MARCH"/>
    <property type="match status" value="1"/>
</dbReference>
<evidence type="ECO:0000259" key="8">
    <source>
        <dbReference type="PROSITE" id="PS51292"/>
    </source>
</evidence>
<keyword evidence="10" id="KW-1185">Reference proteome</keyword>
<dbReference type="EMBL" id="CM007381">
    <property type="protein sequence ID" value="ONK79633.1"/>
    <property type="molecule type" value="Genomic_DNA"/>
</dbReference>
<evidence type="ECO:0000313" key="10">
    <source>
        <dbReference type="Proteomes" id="UP000243459"/>
    </source>
</evidence>
<dbReference type="AlphaFoldDB" id="A0A5P1FPJ6"/>
<dbReference type="Gramene" id="ONK79633">
    <property type="protein sequence ID" value="ONK79633"/>
    <property type="gene ID" value="A4U43_C01F8360"/>
</dbReference>
<keyword evidence="2 4" id="KW-0863">Zinc-finger</keyword>
<protein>
    <submittedName>
        <fullName evidence="9">Uncharacterized protein</fullName>
    </submittedName>
</protein>
<evidence type="ECO:0000259" key="7">
    <source>
        <dbReference type="PROSITE" id="PS50089"/>
    </source>
</evidence>
<dbReference type="SMART" id="SM00744">
    <property type="entry name" value="RINGv"/>
    <property type="match status" value="1"/>
</dbReference>
<evidence type="ECO:0000256" key="1">
    <source>
        <dbReference type="ARBA" id="ARBA00022723"/>
    </source>
</evidence>
<dbReference type="PANTHER" id="PTHR46158:SF1">
    <property type="entry name" value="RING_U-BOX SUPERFAMILY PROTEIN"/>
    <property type="match status" value="1"/>
</dbReference>
<keyword evidence="6" id="KW-1133">Transmembrane helix</keyword>
<dbReference type="InterPro" id="IPR001841">
    <property type="entry name" value="Znf_RING"/>
</dbReference>
<dbReference type="SUPFAM" id="SSF57850">
    <property type="entry name" value="RING/U-box"/>
    <property type="match status" value="1"/>
</dbReference>
<dbReference type="OMA" id="SKFIWLY"/>
<dbReference type="InterPro" id="IPR013083">
    <property type="entry name" value="Znf_RING/FYVE/PHD"/>
</dbReference>
<evidence type="ECO:0000256" key="2">
    <source>
        <dbReference type="ARBA" id="ARBA00022771"/>
    </source>
</evidence>
<organism evidence="9 10">
    <name type="scientific">Asparagus officinalis</name>
    <name type="common">Garden asparagus</name>
    <dbReference type="NCBI Taxonomy" id="4686"/>
    <lineage>
        <taxon>Eukaryota</taxon>
        <taxon>Viridiplantae</taxon>
        <taxon>Streptophyta</taxon>
        <taxon>Embryophyta</taxon>
        <taxon>Tracheophyta</taxon>
        <taxon>Spermatophyta</taxon>
        <taxon>Magnoliopsida</taxon>
        <taxon>Liliopsida</taxon>
        <taxon>Asparagales</taxon>
        <taxon>Asparagaceae</taxon>
        <taxon>Asparagoideae</taxon>
        <taxon>Asparagus</taxon>
    </lineage>
</organism>
<keyword evidence="1" id="KW-0479">Metal-binding</keyword>
<dbReference type="Proteomes" id="UP000243459">
    <property type="component" value="Chromosome 1"/>
</dbReference>
<evidence type="ECO:0000313" key="9">
    <source>
        <dbReference type="EMBL" id="ONK79633.1"/>
    </source>
</evidence>
<reference evidence="10" key="1">
    <citation type="journal article" date="2017" name="Nat. Commun.">
        <title>The asparagus genome sheds light on the origin and evolution of a young Y chromosome.</title>
        <authorList>
            <person name="Harkess A."/>
            <person name="Zhou J."/>
            <person name="Xu C."/>
            <person name="Bowers J.E."/>
            <person name="Van der Hulst R."/>
            <person name="Ayyampalayam S."/>
            <person name="Mercati F."/>
            <person name="Riccardi P."/>
            <person name="McKain M.R."/>
            <person name="Kakrana A."/>
            <person name="Tang H."/>
            <person name="Ray J."/>
            <person name="Groenendijk J."/>
            <person name="Arikit S."/>
            <person name="Mathioni S.M."/>
            <person name="Nakano M."/>
            <person name="Shan H."/>
            <person name="Telgmann-Rauber A."/>
            <person name="Kanno A."/>
            <person name="Yue Z."/>
            <person name="Chen H."/>
            <person name="Li W."/>
            <person name="Chen Y."/>
            <person name="Xu X."/>
            <person name="Zhang Y."/>
            <person name="Luo S."/>
            <person name="Chen H."/>
            <person name="Gao J."/>
            <person name="Mao Z."/>
            <person name="Pires J.C."/>
            <person name="Luo M."/>
            <person name="Kudrna D."/>
            <person name="Wing R.A."/>
            <person name="Meyers B.C."/>
            <person name="Yi K."/>
            <person name="Kong H."/>
            <person name="Lavrijsen P."/>
            <person name="Sunseri F."/>
            <person name="Falavigna A."/>
            <person name="Ye Y."/>
            <person name="Leebens-Mack J.H."/>
            <person name="Chen G."/>
        </authorList>
    </citation>
    <scope>NUCLEOTIDE SEQUENCE [LARGE SCALE GENOMIC DNA]</scope>
    <source>
        <strain evidence="10">cv. DH0086</strain>
    </source>
</reference>
<dbReference type="GO" id="GO:0008270">
    <property type="term" value="F:zinc ion binding"/>
    <property type="evidence" value="ECO:0007669"/>
    <property type="project" value="UniProtKB-KW"/>
</dbReference>
<dbReference type="InterPro" id="IPR011016">
    <property type="entry name" value="Znf_RING-CH"/>
</dbReference>
<feature type="transmembrane region" description="Helical" evidence="6">
    <location>
        <begin position="386"/>
        <end position="406"/>
    </location>
</feature>
<dbReference type="PANTHER" id="PTHR46158">
    <property type="entry name" value="OS02G0165000 PROTEIN"/>
    <property type="match status" value="1"/>
</dbReference>
<feature type="transmembrane region" description="Helical" evidence="6">
    <location>
        <begin position="356"/>
        <end position="374"/>
    </location>
</feature>
<feature type="compositionally biased region" description="Polar residues" evidence="5">
    <location>
        <begin position="56"/>
        <end position="87"/>
    </location>
</feature>
<proteinExistence type="predicted"/>
<feature type="transmembrane region" description="Helical" evidence="6">
    <location>
        <begin position="412"/>
        <end position="437"/>
    </location>
</feature>
<gene>
    <name evidence="9" type="ORF">A4U43_C01F8360</name>
</gene>
<keyword evidence="6" id="KW-0812">Transmembrane</keyword>
<evidence type="ECO:0000256" key="5">
    <source>
        <dbReference type="SAM" id="MobiDB-lite"/>
    </source>
</evidence>
<feature type="region of interest" description="Disordered" evidence="5">
    <location>
        <begin position="50"/>
        <end position="128"/>
    </location>
</feature>
<feature type="domain" description="RING-CH-type" evidence="8">
    <location>
        <begin position="235"/>
        <end position="297"/>
    </location>
</feature>
<sequence length="476" mass="52196">MTSQSYIPIEHEANEDHGISVLNQKDHEKSAEIIEEVSPVHNLKRPRLSVEIPSKDSGSPSMTINMPTTPSSDSTNVDLCRTSTPTSAKGKPSIKNLLARLSFKSRSSTAESEASGSHNRKPSTSRSLSFTRLFMPTVSRTSSSPVNPVTLLKNNSLPGVSTVDQPTSVKKGVQKHISRSLSVPVNTKSRSIKRAESLGSGFRVFPSTPRATNINLSVSDSINDQDSEIDGDGEDIPEDEAVCRICMIELREGGDTIKLECNCKGELALAHEECVVKWFSIRGNKTCEVCKQEVQNLPVTLLRIQFVTAAGTGNDSRQTTRDPLRLWLDMPVLVIVSMLSYFCFLEQLLVFNNGSAALAISLPFSCILGFLASMTSSAMVIRKYSWAYASIQFVLVVLSAHLFYSVAHMQAIMSIILSAFSGFGITMSGSSVIVEFLRWRRRRRVIRRSSVDLPSLNNPSASTASNIHESNSIVYN</sequence>
<name>A0A5P1FPJ6_ASPOF</name>
<feature type="compositionally biased region" description="Polar residues" evidence="5">
    <location>
        <begin position="104"/>
        <end position="117"/>
    </location>
</feature>
<keyword evidence="6" id="KW-0472">Membrane</keyword>
<evidence type="ECO:0000256" key="4">
    <source>
        <dbReference type="PROSITE-ProRule" id="PRU00175"/>
    </source>
</evidence>
<dbReference type="PROSITE" id="PS50089">
    <property type="entry name" value="ZF_RING_2"/>
    <property type="match status" value="1"/>
</dbReference>
<evidence type="ECO:0000256" key="3">
    <source>
        <dbReference type="ARBA" id="ARBA00022833"/>
    </source>
</evidence>
<dbReference type="Gene3D" id="3.30.40.10">
    <property type="entry name" value="Zinc/RING finger domain, C3HC4 (zinc finger)"/>
    <property type="match status" value="1"/>
</dbReference>
<accession>A0A5P1FPJ6</accession>
<dbReference type="Pfam" id="PF12906">
    <property type="entry name" value="RINGv"/>
    <property type="match status" value="1"/>
</dbReference>
<keyword evidence="3" id="KW-0862">Zinc</keyword>
<evidence type="ECO:0000256" key="6">
    <source>
        <dbReference type="SAM" id="Phobius"/>
    </source>
</evidence>
<dbReference type="PROSITE" id="PS51292">
    <property type="entry name" value="ZF_RING_CH"/>
    <property type="match status" value="1"/>
</dbReference>